<evidence type="ECO:0000256" key="1">
    <source>
        <dbReference type="ARBA" id="ARBA00004651"/>
    </source>
</evidence>
<name>A0A6C2UTC2_9BACT</name>
<feature type="transmembrane region" description="Helical" evidence="10">
    <location>
        <begin position="74"/>
        <end position="95"/>
    </location>
</feature>
<feature type="transmembrane region" description="Helical" evidence="10">
    <location>
        <begin position="402"/>
        <end position="424"/>
    </location>
</feature>
<evidence type="ECO:0000256" key="5">
    <source>
        <dbReference type="ARBA" id="ARBA00022692"/>
    </source>
</evidence>
<evidence type="ECO:0000259" key="12">
    <source>
        <dbReference type="Pfam" id="PF00662"/>
    </source>
</evidence>
<evidence type="ECO:0000259" key="14">
    <source>
        <dbReference type="Pfam" id="PF20501"/>
    </source>
</evidence>
<evidence type="ECO:0000313" key="16">
    <source>
        <dbReference type="Proteomes" id="UP000346198"/>
    </source>
</evidence>
<accession>A0A6C2UTC2</accession>
<dbReference type="InterPro" id="IPR001750">
    <property type="entry name" value="ND/Mrp_TM"/>
</dbReference>
<feature type="domain" description="NADH:quinone oxidoreductase/Mrp antiporter transmembrane" evidence="11">
    <location>
        <begin position="124"/>
        <end position="406"/>
    </location>
</feature>
<evidence type="ECO:0000256" key="6">
    <source>
        <dbReference type="ARBA" id="ARBA00022989"/>
    </source>
</evidence>
<sequence>MVALLTICFVAALIAPLMHWALPKYAGVALVGAPLAMLAWLLKQLPEVMHGHPIEQTFQWVEGLGLELAFRLDGLSLLFALIISGIGALIILYTQGYFKGHPQQGRFLMYIIAFMASMLGVVLADNLLLVFIFWELTSFTSYLLIGFNHESEDARAAALQAMLVTVLGGLFLLAGLILMADATGTWRVSEILQRGAELRAHEHYLPILILVCIGAFTKSAQFPFHFWLPNAMQAPTPASAYLHSSTMVKAGVYLLARLHPALGGTEEWTVILTTIGAATFLVGAIMALGQHVLKRLLAYTTVSALGAMVMLLGVGTEESIKAMAAFVLAHAFYKATLFLVAGGITHETGGETSIDKLGGLRKAMPFSFVCAMLAAVSMGGIFPSFGFVAKETWIHALEHHPLLVLATVLGGAAYVLVGFSTGWKPFMGKMPAGLHAHEVPLSMRIGPLVLGLGCFVLAFTCGPIGAALVEPAASAIAADHLHVHLHLWGGFNKVLAISLVTVLIGVGFCFARPFFLGVAGRLGGLARFGPDATYQLLLSSVLKFASWQTRALQTGILRDYIRITVLATVALVGASFIRAGGFQRWENLSPVSVRVALISVLMVLAAFATVHSKSRLRSILSLGVVGYSMAILFTFFGAPDLAMTQLVIETLTVILLALAFYHLPTFSHGSAVRTRAIDAAIAIGAGVAITLLVLAALHVQTPTPVSDYYLDHSYKAAHGRNVVNVILVDFRALDTLGEITVLTIAALGAFALLKLRPKKEEAPK</sequence>
<keyword evidence="16" id="KW-1185">Reference proteome</keyword>
<dbReference type="GO" id="GO:0006811">
    <property type="term" value="P:monoatomic ion transport"/>
    <property type="evidence" value="ECO:0007669"/>
    <property type="project" value="UniProtKB-KW"/>
</dbReference>
<keyword evidence="2" id="KW-0813">Transport</keyword>
<keyword evidence="8 10" id="KW-0472">Membrane</keyword>
<feature type="transmembrane region" description="Helical" evidence="10">
    <location>
        <begin position="322"/>
        <end position="342"/>
    </location>
</feature>
<feature type="transmembrane region" description="Helical" evidence="10">
    <location>
        <begin position="619"/>
        <end position="638"/>
    </location>
</feature>
<evidence type="ECO:0000256" key="4">
    <source>
        <dbReference type="ARBA" id="ARBA00022475"/>
    </source>
</evidence>
<comment type="subcellular location">
    <subcellularLocation>
        <location evidence="1">Cell membrane</location>
        <topology evidence="1">Multi-pass membrane protein</topology>
    </subcellularLocation>
    <subcellularLocation>
        <location evidence="9">Membrane</location>
        <topology evidence="9">Multi-pass membrane protein</topology>
    </subcellularLocation>
</comment>
<dbReference type="Proteomes" id="UP000346198">
    <property type="component" value="Unassembled WGS sequence"/>
</dbReference>
<feature type="domain" description="MrpA C-terminal/MbhE" evidence="14">
    <location>
        <begin position="675"/>
        <end position="760"/>
    </location>
</feature>
<dbReference type="GO" id="GO:0015297">
    <property type="term" value="F:antiporter activity"/>
    <property type="evidence" value="ECO:0007669"/>
    <property type="project" value="UniProtKB-KW"/>
</dbReference>
<dbReference type="InterPro" id="IPR046806">
    <property type="entry name" value="MrpA_C/MbhE"/>
</dbReference>
<dbReference type="PANTHER" id="PTHR43373">
    <property type="entry name" value="NA(+)/H(+) ANTIPORTER SUBUNIT"/>
    <property type="match status" value="1"/>
</dbReference>
<dbReference type="InterPro" id="IPR025383">
    <property type="entry name" value="MrpA_C/MbhD"/>
</dbReference>
<feature type="transmembrane region" description="Helical" evidence="10">
    <location>
        <begin position="154"/>
        <end position="182"/>
    </location>
</feature>
<feature type="transmembrane region" description="Helical" evidence="10">
    <location>
        <begin position="107"/>
        <end position="134"/>
    </location>
</feature>
<dbReference type="RefSeq" id="WP_136063901.1">
    <property type="nucleotide sequence ID" value="NZ_CAAHFH010000002.1"/>
</dbReference>
<feature type="transmembrane region" description="Helical" evidence="10">
    <location>
        <begin position="644"/>
        <end position="664"/>
    </location>
</feature>
<keyword evidence="6 10" id="KW-1133">Transmembrane helix</keyword>
<keyword evidence="5 9" id="KW-0812">Transmembrane</keyword>
<dbReference type="InterPro" id="IPR042106">
    <property type="entry name" value="Nuo/plastoQ_OxRdtase_6_NuoJ"/>
</dbReference>
<feature type="domain" description="MrpA C-terminal/MbhD" evidence="13">
    <location>
        <begin position="600"/>
        <end position="664"/>
    </location>
</feature>
<reference evidence="15 16" key="1">
    <citation type="submission" date="2019-04" db="EMBL/GenBank/DDBJ databases">
        <authorList>
            <person name="Van Vliet M D."/>
        </authorList>
    </citation>
    <scope>NUCLEOTIDE SEQUENCE [LARGE SCALE GENOMIC DNA]</scope>
    <source>
        <strain evidence="15 16">F21</strain>
    </source>
</reference>
<dbReference type="AlphaFoldDB" id="A0A6C2UTC2"/>
<gene>
    <name evidence="15" type="primary">mrpA</name>
    <name evidence="15" type="ORF">SCARR_04595</name>
</gene>
<evidence type="ECO:0000256" key="9">
    <source>
        <dbReference type="RuleBase" id="RU000320"/>
    </source>
</evidence>
<dbReference type="Pfam" id="PF20501">
    <property type="entry name" value="MbhE"/>
    <property type="match status" value="1"/>
</dbReference>
<feature type="transmembrane region" description="Helical" evidence="10">
    <location>
        <begin position="203"/>
        <end position="222"/>
    </location>
</feature>
<feature type="domain" description="NADH-Ubiquinone oxidoreductase (complex I) chain 5 N-terminal" evidence="12">
    <location>
        <begin position="61"/>
        <end position="107"/>
    </location>
</feature>
<feature type="transmembrane region" description="Helical" evidence="10">
    <location>
        <begin position="445"/>
        <end position="469"/>
    </location>
</feature>
<feature type="transmembrane region" description="Helical" evidence="10">
    <location>
        <begin position="296"/>
        <end position="316"/>
    </location>
</feature>
<feature type="transmembrane region" description="Helical" evidence="10">
    <location>
        <begin position="736"/>
        <end position="755"/>
    </location>
</feature>
<dbReference type="Pfam" id="PF00662">
    <property type="entry name" value="Proton_antipo_N"/>
    <property type="match status" value="1"/>
</dbReference>
<evidence type="ECO:0000256" key="8">
    <source>
        <dbReference type="ARBA" id="ARBA00023136"/>
    </source>
</evidence>
<protein>
    <submittedName>
        <fullName evidence="15">Na(+)/H(+) antiporter subunit A</fullName>
    </submittedName>
</protein>
<organism evidence="15 16">
    <name type="scientific">Pontiella sulfatireligans</name>
    <dbReference type="NCBI Taxonomy" id="2750658"/>
    <lineage>
        <taxon>Bacteria</taxon>
        <taxon>Pseudomonadati</taxon>
        <taxon>Kiritimatiellota</taxon>
        <taxon>Kiritimatiellia</taxon>
        <taxon>Kiritimatiellales</taxon>
        <taxon>Pontiellaceae</taxon>
        <taxon>Pontiella</taxon>
    </lineage>
</organism>
<feature type="transmembrane region" description="Helical" evidence="10">
    <location>
        <begin position="591"/>
        <end position="610"/>
    </location>
</feature>
<dbReference type="InterPro" id="IPR050616">
    <property type="entry name" value="CPA3_Na-H_Antiporter_A"/>
</dbReference>
<feature type="transmembrane region" description="Helical" evidence="10">
    <location>
        <begin position="560"/>
        <end position="579"/>
    </location>
</feature>
<evidence type="ECO:0000256" key="7">
    <source>
        <dbReference type="ARBA" id="ARBA00023065"/>
    </source>
</evidence>
<dbReference type="PRINTS" id="PR01434">
    <property type="entry name" value="NADHDHGNASE5"/>
</dbReference>
<dbReference type="InterPro" id="IPR001516">
    <property type="entry name" value="Proton_antipo_N"/>
</dbReference>
<evidence type="ECO:0000259" key="11">
    <source>
        <dbReference type="Pfam" id="PF00361"/>
    </source>
</evidence>
<evidence type="ECO:0000256" key="3">
    <source>
        <dbReference type="ARBA" id="ARBA00022449"/>
    </source>
</evidence>
<dbReference type="GO" id="GO:0005886">
    <property type="term" value="C:plasma membrane"/>
    <property type="evidence" value="ECO:0007669"/>
    <property type="project" value="UniProtKB-SubCell"/>
</dbReference>
<keyword evidence="4" id="KW-1003">Cell membrane</keyword>
<dbReference type="Pfam" id="PF13244">
    <property type="entry name" value="MbhD"/>
    <property type="match status" value="1"/>
</dbReference>
<dbReference type="Pfam" id="PF00361">
    <property type="entry name" value="Proton_antipo_M"/>
    <property type="match status" value="1"/>
</dbReference>
<evidence type="ECO:0000256" key="2">
    <source>
        <dbReference type="ARBA" id="ARBA00022448"/>
    </source>
</evidence>
<dbReference type="Gene3D" id="1.20.120.1200">
    <property type="entry name" value="NADH-ubiquinone/plastoquinone oxidoreductase chain 6, subunit NuoJ"/>
    <property type="match status" value="1"/>
</dbReference>
<evidence type="ECO:0000313" key="15">
    <source>
        <dbReference type="EMBL" id="VGO22511.1"/>
    </source>
</evidence>
<feature type="transmembrane region" description="Helical" evidence="10">
    <location>
        <begin position="268"/>
        <end position="289"/>
    </location>
</feature>
<dbReference type="PANTHER" id="PTHR43373:SF1">
    <property type="entry name" value="NA(+)_H(+) ANTIPORTER SUBUNIT A"/>
    <property type="match status" value="1"/>
</dbReference>
<dbReference type="EMBL" id="CAAHFH010000002">
    <property type="protein sequence ID" value="VGO22511.1"/>
    <property type="molecule type" value="Genomic_DNA"/>
</dbReference>
<feature type="transmembrane region" description="Helical" evidence="10">
    <location>
        <begin position="363"/>
        <end position="382"/>
    </location>
</feature>
<keyword evidence="7" id="KW-0406">Ion transport</keyword>
<evidence type="ECO:0000256" key="10">
    <source>
        <dbReference type="SAM" id="Phobius"/>
    </source>
</evidence>
<feature type="transmembrane region" description="Helical" evidence="10">
    <location>
        <begin position="676"/>
        <end position="699"/>
    </location>
</feature>
<proteinExistence type="predicted"/>
<evidence type="ECO:0000259" key="13">
    <source>
        <dbReference type="Pfam" id="PF13244"/>
    </source>
</evidence>
<feature type="transmembrane region" description="Helical" evidence="10">
    <location>
        <begin position="489"/>
        <end position="511"/>
    </location>
</feature>
<keyword evidence="3" id="KW-0050">Antiport</keyword>